<evidence type="ECO:0000313" key="1">
    <source>
        <dbReference type="EMBL" id="AFZ35192.1"/>
    </source>
</evidence>
<dbReference type="Pfam" id="PF04485">
    <property type="entry name" value="NblA"/>
    <property type="match status" value="1"/>
</dbReference>
<dbReference type="SUPFAM" id="SSF109859">
    <property type="entry name" value="NblA-like"/>
    <property type="match status" value="1"/>
</dbReference>
<dbReference type="STRING" id="111780.Sta7437_1627"/>
<protein>
    <submittedName>
        <fullName evidence="1">Phycobilisome degradation protein</fullName>
    </submittedName>
</protein>
<dbReference type="Proteomes" id="UP000010473">
    <property type="component" value="Chromosome"/>
</dbReference>
<accession>K9XU38</accession>
<name>K9XU38_STAC7</name>
<dbReference type="EMBL" id="CP003653">
    <property type="protein sequence ID" value="AFZ35192.1"/>
    <property type="molecule type" value="Genomic_DNA"/>
</dbReference>
<dbReference type="InterPro" id="IPR036904">
    <property type="entry name" value="NblA_sf"/>
</dbReference>
<sequence>MDKHLEQLSLEQEFSHKLFADAVQNLSHQEAQELSIQLHKQMLYKDNLYKVLLLEQGKDLVDALFSENNN</sequence>
<dbReference type="Gene3D" id="1.10.287.670">
    <property type="entry name" value="Phycobilisome degradation protein NblA"/>
    <property type="match status" value="1"/>
</dbReference>
<dbReference type="HOGENOM" id="CLU_2755895_0_0_3"/>
<reference evidence="2" key="1">
    <citation type="journal article" date="2013" name="Proc. Natl. Acad. Sci. U.S.A.">
        <title>Improving the coverage of the cyanobacterial phylum using diversity-driven genome sequencing.</title>
        <authorList>
            <person name="Shih P.M."/>
            <person name="Wu D."/>
            <person name="Latifi A."/>
            <person name="Axen S.D."/>
            <person name="Fewer D.P."/>
            <person name="Talla E."/>
            <person name="Calteau A."/>
            <person name="Cai F."/>
            <person name="Tandeau de Marsac N."/>
            <person name="Rippka R."/>
            <person name="Herdman M."/>
            <person name="Sivonen K."/>
            <person name="Coursin T."/>
            <person name="Laurent T."/>
            <person name="Goodwin L."/>
            <person name="Nolan M."/>
            <person name="Davenport K.W."/>
            <person name="Han C.S."/>
            <person name="Rubin E.M."/>
            <person name="Eisen J.A."/>
            <person name="Woyke T."/>
            <person name="Gugger M."/>
            <person name="Kerfeld C.A."/>
        </authorList>
    </citation>
    <scope>NUCLEOTIDE SEQUENCE [LARGE SCALE GENOMIC DNA]</scope>
    <source>
        <strain evidence="2">ATCC 29371 / PCC 7437</strain>
    </source>
</reference>
<evidence type="ECO:0000313" key="2">
    <source>
        <dbReference type="Proteomes" id="UP000010473"/>
    </source>
</evidence>
<organism evidence="1 2">
    <name type="scientific">Stanieria cyanosphaera (strain ATCC 29371 / PCC 7437)</name>
    <dbReference type="NCBI Taxonomy" id="111780"/>
    <lineage>
        <taxon>Bacteria</taxon>
        <taxon>Bacillati</taxon>
        <taxon>Cyanobacteriota</taxon>
        <taxon>Cyanophyceae</taxon>
        <taxon>Pleurocapsales</taxon>
        <taxon>Dermocarpellaceae</taxon>
        <taxon>Stanieria</taxon>
    </lineage>
</organism>
<dbReference type="KEGG" id="scs:Sta7437_1627"/>
<keyword evidence="2" id="KW-1185">Reference proteome</keyword>
<dbReference type="AlphaFoldDB" id="K9XU38"/>
<dbReference type="InterPro" id="IPR007574">
    <property type="entry name" value="NblA"/>
</dbReference>
<gene>
    <name evidence="1" type="ordered locus">Sta7437_1627</name>
</gene>
<dbReference type="eggNOG" id="ENOG50322R4">
    <property type="taxonomic scope" value="Bacteria"/>
</dbReference>
<dbReference type="RefSeq" id="WP_015192863.1">
    <property type="nucleotide sequence ID" value="NC_019748.1"/>
</dbReference>
<proteinExistence type="predicted"/>
<dbReference type="OrthoDB" id="582952at2"/>